<keyword evidence="2" id="KW-1185">Reference proteome</keyword>
<comment type="caution">
    <text evidence="1">The sequence shown here is derived from an EMBL/GenBank/DDBJ whole genome shotgun (WGS) entry which is preliminary data.</text>
</comment>
<proteinExistence type="predicted"/>
<reference evidence="2" key="1">
    <citation type="journal article" date="2019" name="Int. J. Syst. Evol. Microbiol.">
        <title>The Global Catalogue of Microorganisms (GCM) 10K type strain sequencing project: providing services to taxonomists for standard genome sequencing and annotation.</title>
        <authorList>
            <consortium name="The Broad Institute Genomics Platform"/>
            <consortium name="The Broad Institute Genome Sequencing Center for Infectious Disease"/>
            <person name="Wu L."/>
            <person name="Ma J."/>
        </authorList>
    </citation>
    <scope>NUCLEOTIDE SEQUENCE [LARGE SCALE GENOMIC DNA]</scope>
    <source>
        <strain evidence="2">CGMCC 4.7246</strain>
    </source>
</reference>
<dbReference type="EMBL" id="JBHSQO010000012">
    <property type="protein sequence ID" value="MFC6090378.1"/>
    <property type="molecule type" value="Genomic_DNA"/>
</dbReference>
<accession>A0ABW1P5L9</accession>
<gene>
    <name evidence="1" type="ORF">ACFP3R_13925</name>
</gene>
<dbReference type="Proteomes" id="UP001596220">
    <property type="component" value="Unassembled WGS sequence"/>
</dbReference>
<name>A0ABW1P5L9_9PSEU</name>
<evidence type="ECO:0000313" key="1">
    <source>
        <dbReference type="EMBL" id="MFC6090378.1"/>
    </source>
</evidence>
<protein>
    <submittedName>
        <fullName evidence="1">Uncharacterized protein</fullName>
    </submittedName>
</protein>
<sequence length="71" mass="7827">MVMQAENGVEHSSRIRIYGDAVFSSQINAGGEFEATFDDVVTLTLTLDAAERLHARLDGALPDLRRFSENT</sequence>
<dbReference type="RefSeq" id="WP_380636197.1">
    <property type="nucleotide sequence ID" value="NZ_JBHSQO010000012.1"/>
</dbReference>
<organism evidence="1 2">
    <name type="scientific">Saccharothrix lopnurensis</name>
    <dbReference type="NCBI Taxonomy" id="1670621"/>
    <lineage>
        <taxon>Bacteria</taxon>
        <taxon>Bacillati</taxon>
        <taxon>Actinomycetota</taxon>
        <taxon>Actinomycetes</taxon>
        <taxon>Pseudonocardiales</taxon>
        <taxon>Pseudonocardiaceae</taxon>
        <taxon>Saccharothrix</taxon>
    </lineage>
</organism>
<evidence type="ECO:0000313" key="2">
    <source>
        <dbReference type="Proteomes" id="UP001596220"/>
    </source>
</evidence>